<dbReference type="PANTHER" id="PTHR11054">
    <property type="entry name" value="6-PHOSPHOGLUCONOLACTONASE"/>
    <property type="match status" value="1"/>
</dbReference>
<organism evidence="9 10">
    <name type="scientific">Parahaliea mediterranea</name>
    <dbReference type="NCBI Taxonomy" id="651086"/>
    <lineage>
        <taxon>Bacteria</taxon>
        <taxon>Pseudomonadati</taxon>
        <taxon>Pseudomonadota</taxon>
        <taxon>Gammaproteobacteria</taxon>
        <taxon>Cellvibrionales</taxon>
        <taxon>Halieaceae</taxon>
        <taxon>Parahaliea</taxon>
    </lineage>
</organism>
<dbReference type="AlphaFoldDB" id="A0A939ILC6"/>
<dbReference type="PANTHER" id="PTHR11054:SF0">
    <property type="entry name" value="6-PHOSPHOGLUCONOLACTONASE"/>
    <property type="match status" value="1"/>
</dbReference>
<dbReference type="NCBIfam" id="TIGR01198">
    <property type="entry name" value="pgl"/>
    <property type="match status" value="1"/>
</dbReference>
<evidence type="ECO:0000256" key="1">
    <source>
        <dbReference type="ARBA" id="ARBA00000832"/>
    </source>
</evidence>
<evidence type="ECO:0000256" key="7">
    <source>
        <dbReference type="RuleBase" id="RU365095"/>
    </source>
</evidence>
<dbReference type="EC" id="3.1.1.31" evidence="5 7"/>
<dbReference type="GO" id="GO:0017057">
    <property type="term" value="F:6-phosphogluconolactonase activity"/>
    <property type="evidence" value="ECO:0007669"/>
    <property type="project" value="UniProtKB-UniRule"/>
</dbReference>
<dbReference type="GO" id="GO:0006098">
    <property type="term" value="P:pentose-phosphate shunt"/>
    <property type="evidence" value="ECO:0007669"/>
    <property type="project" value="InterPro"/>
</dbReference>
<evidence type="ECO:0000256" key="2">
    <source>
        <dbReference type="ARBA" id="ARBA00002681"/>
    </source>
</evidence>
<reference evidence="9" key="1">
    <citation type="submission" date="2021-02" db="EMBL/GenBank/DDBJ databases">
        <title>PHA producing bacteria isolated from coastal sediment in Guangdong, Shenzhen.</title>
        <authorList>
            <person name="Zheng W."/>
            <person name="Yu S."/>
            <person name="Huang Y."/>
        </authorList>
    </citation>
    <scope>NUCLEOTIDE SEQUENCE</scope>
    <source>
        <strain evidence="9">TN14-10</strain>
    </source>
</reference>
<protein>
    <recommendedName>
        <fullName evidence="6 7">6-phosphogluconolactonase</fullName>
        <shortName evidence="7">6PGL</shortName>
        <ecNumber evidence="5 7">3.1.1.31</ecNumber>
    </recommendedName>
</protein>
<comment type="pathway">
    <text evidence="3 7">Carbohydrate degradation; pentose phosphate pathway; D-ribulose 5-phosphate from D-glucose 6-phosphate (oxidative stage): step 2/3.</text>
</comment>
<dbReference type="GO" id="GO:0005975">
    <property type="term" value="P:carbohydrate metabolic process"/>
    <property type="evidence" value="ECO:0007669"/>
    <property type="project" value="UniProtKB-UniRule"/>
</dbReference>
<gene>
    <name evidence="7 9" type="primary">pgl</name>
    <name evidence="9" type="ORF">JYP50_07175</name>
</gene>
<comment type="caution">
    <text evidence="9">The sequence shown here is derived from an EMBL/GenBank/DDBJ whole genome shotgun (WGS) entry which is preliminary data.</text>
</comment>
<evidence type="ECO:0000313" key="9">
    <source>
        <dbReference type="EMBL" id="MBN7796365.1"/>
    </source>
</evidence>
<proteinExistence type="inferred from homology"/>
<sequence>MSEPTTSDSKPCWRSFDSSAELDAALAAHLAGALRADIARRGAGSLALSGGNTPQAMFRALSREQLPWTEVALTLVDERWVDSGHADSNERLLRDNLLQNAAATARLAGLKTPHPRATEGEGEANARVAALPRPFTAVVLGMGGDGHTASWFPQAANLHRLLDSRGTDLVAATEPVTAPHARMTLTLPAVLASGEIIVHITGDEKKAVLGEAIARGYPIAAILQQTQPPVSIWWAPQ</sequence>
<dbReference type="Gene3D" id="3.40.50.1360">
    <property type="match status" value="1"/>
</dbReference>
<evidence type="ECO:0000313" key="10">
    <source>
        <dbReference type="Proteomes" id="UP000664303"/>
    </source>
</evidence>
<accession>A0A939ILC6</accession>
<evidence type="ECO:0000256" key="5">
    <source>
        <dbReference type="ARBA" id="ARBA00013198"/>
    </source>
</evidence>
<name>A0A939ILC6_9GAMM</name>
<keyword evidence="7 9" id="KW-0378">Hydrolase</keyword>
<comment type="function">
    <text evidence="2 7">Hydrolysis of 6-phosphogluconolactone to 6-phosphogluconate.</text>
</comment>
<dbReference type="InterPro" id="IPR039104">
    <property type="entry name" value="6PGL"/>
</dbReference>
<comment type="catalytic activity">
    <reaction evidence="1 7">
        <text>6-phospho-D-glucono-1,5-lactone + H2O = 6-phospho-D-gluconate + H(+)</text>
        <dbReference type="Rhea" id="RHEA:12556"/>
        <dbReference type="ChEBI" id="CHEBI:15377"/>
        <dbReference type="ChEBI" id="CHEBI:15378"/>
        <dbReference type="ChEBI" id="CHEBI:57955"/>
        <dbReference type="ChEBI" id="CHEBI:58759"/>
        <dbReference type="EC" id="3.1.1.31"/>
    </reaction>
</comment>
<dbReference type="EMBL" id="JAFKCZ010000005">
    <property type="protein sequence ID" value="MBN7796365.1"/>
    <property type="molecule type" value="Genomic_DNA"/>
</dbReference>
<comment type="similarity">
    <text evidence="4 7">Belongs to the glucosamine/galactosamine-6-phosphate isomerase family. 6-phosphogluconolactonase subfamily.</text>
</comment>
<evidence type="ECO:0000256" key="6">
    <source>
        <dbReference type="ARBA" id="ARBA00020337"/>
    </source>
</evidence>
<keyword evidence="10" id="KW-1185">Reference proteome</keyword>
<evidence type="ECO:0000256" key="4">
    <source>
        <dbReference type="ARBA" id="ARBA00010662"/>
    </source>
</evidence>
<dbReference type="Proteomes" id="UP000664303">
    <property type="component" value="Unassembled WGS sequence"/>
</dbReference>
<dbReference type="InterPro" id="IPR006148">
    <property type="entry name" value="Glc/Gal-6P_isomerase"/>
</dbReference>
<evidence type="ECO:0000256" key="3">
    <source>
        <dbReference type="ARBA" id="ARBA00004961"/>
    </source>
</evidence>
<dbReference type="SUPFAM" id="SSF100950">
    <property type="entry name" value="NagB/RpiA/CoA transferase-like"/>
    <property type="match status" value="1"/>
</dbReference>
<dbReference type="RefSeq" id="WP_206559816.1">
    <property type="nucleotide sequence ID" value="NZ_JAFKCZ010000005.1"/>
</dbReference>
<feature type="domain" description="Glucosamine/galactosamine-6-phosphate isomerase" evidence="8">
    <location>
        <begin position="18"/>
        <end position="225"/>
    </location>
</feature>
<evidence type="ECO:0000259" key="8">
    <source>
        <dbReference type="Pfam" id="PF01182"/>
    </source>
</evidence>
<dbReference type="CDD" id="cd01400">
    <property type="entry name" value="6PGL"/>
    <property type="match status" value="1"/>
</dbReference>
<dbReference type="InterPro" id="IPR037171">
    <property type="entry name" value="NagB/RpiA_transferase-like"/>
</dbReference>
<dbReference type="InterPro" id="IPR005900">
    <property type="entry name" value="6-phosphogluconolactonase_DevB"/>
</dbReference>
<dbReference type="Pfam" id="PF01182">
    <property type="entry name" value="Glucosamine_iso"/>
    <property type="match status" value="1"/>
</dbReference>